<dbReference type="EMBL" id="KF900811">
    <property type="protein sequence ID" value="AIF07731.1"/>
    <property type="molecule type" value="Genomic_DNA"/>
</dbReference>
<sequence length="111" mass="12464">MFFVAFLIAPAVPNGVFSIEYVILQPKFLFFLTYVSICFVLYPVHMIISIISNFFRYSILRAISGMLLIGINGFGILSVSGRNLVPLPPAKINAFITNLIYLCFLTYVISD</sequence>
<reference evidence="2" key="1">
    <citation type="journal article" date="2014" name="Genome Biol. Evol.">
        <title>Pangenome evidence for extensive interdomain horizontal transfer affecting lineage core and shell genes in uncultured planktonic thaumarchaeota and euryarchaeota.</title>
        <authorList>
            <person name="Deschamps P."/>
            <person name="Zivanovic Y."/>
            <person name="Moreira D."/>
            <person name="Rodriguez-Valera F."/>
            <person name="Lopez-Garcia P."/>
        </authorList>
    </citation>
    <scope>NUCLEOTIDE SEQUENCE</scope>
</reference>
<name>A0A075GV12_9ARCH</name>
<dbReference type="AlphaFoldDB" id="A0A075GV12"/>
<feature type="transmembrane region" description="Helical" evidence="1">
    <location>
        <begin position="92"/>
        <end position="110"/>
    </location>
</feature>
<evidence type="ECO:0000256" key="1">
    <source>
        <dbReference type="SAM" id="Phobius"/>
    </source>
</evidence>
<keyword evidence="1" id="KW-0812">Transmembrane</keyword>
<accession>A0A075GV12</accession>
<evidence type="ECO:0000313" key="2">
    <source>
        <dbReference type="EMBL" id="AIF07731.1"/>
    </source>
</evidence>
<feature type="transmembrane region" description="Helical" evidence="1">
    <location>
        <begin position="60"/>
        <end position="80"/>
    </location>
</feature>
<keyword evidence="1" id="KW-1133">Transmembrane helix</keyword>
<organism evidence="2">
    <name type="scientific">uncultured marine thaumarchaeote KM3_23_F10</name>
    <dbReference type="NCBI Taxonomy" id="1456100"/>
    <lineage>
        <taxon>Archaea</taxon>
        <taxon>Nitrososphaerota</taxon>
        <taxon>environmental samples</taxon>
    </lineage>
</organism>
<protein>
    <submittedName>
        <fullName evidence="2">Uncharacterized protein</fullName>
    </submittedName>
</protein>
<keyword evidence="1" id="KW-0472">Membrane</keyword>
<feature type="transmembrane region" description="Helical" evidence="1">
    <location>
        <begin position="28"/>
        <end position="48"/>
    </location>
</feature>
<proteinExistence type="predicted"/>